<dbReference type="AlphaFoldDB" id="A0A5B8RJ46"/>
<reference evidence="1" key="1">
    <citation type="submission" date="2019-06" db="EMBL/GenBank/DDBJ databases">
        <authorList>
            <person name="Murdoch R.W."/>
            <person name="Fathepure B."/>
        </authorList>
    </citation>
    <scope>NUCLEOTIDE SEQUENCE</scope>
</reference>
<evidence type="ECO:0008006" key="2">
    <source>
        <dbReference type="Google" id="ProtNLM"/>
    </source>
</evidence>
<dbReference type="Pfam" id="PF09700">
    <property type="entry name" value="Cas_Cmr3"/>
    <property type="match status" value="1"/>
</dbReference>
<organism evidence="1">
    <name type="scientific">uncultured organism</name>
    <dbReference type="NCBI Taxonomy" id="155900"/>
    <lineage>
        <taxon>unclassified sequences</taxon>
        <taxon>environmental samples</taxon>
    </lineage>
</organism>
<proteinExistence type="predicted"/>
<accession>A0A5B8RJ46</accession>
<name>A0A5B8RJ46_9ZZZZ</name>
<sequence length="382" mass="41082">MTEYRFIQPLDVLHLRGNRLFGDGGGQGLMPPWPSVFAGALRSRMLVDAGVDPARYANGEHDDAPITEVLGAPDRPGPFTIESVTLARRDRDGVEPLRPVPADVEVFLEDEAAGPPEPHRLQPRALPPGVSASLPLEQAPLLRRDERGKPRGGYWLTASGWERYLRGEELAGGDLIHSGRLWETERRLGIELDHNRRSTVEGQLYTTDALRLCRQPETGFLVGVGGGGPLPAGGVLRLGGDGRGAGIATVEPPPEPTPDFAAIEATGRCRIVLTSPGIFPDGWRLPGLSADGLWTTNGLRARVTAASVLRGGVISGWDLANKRPKPAVRVAPAGSVYWLELLQGDTGALRKLAETGLWGLTPDNDDPMRRAEGFNRFAIANA</sequence>
<protein>
    <recommendedName>
        <fullName evidence="2">CRISPR-associated protein Cmr3</fullName>
    </recommendedName>
</protein>
<dbReference type="Gene3D" id="3.30.70.2940">
    <property type="match status" value="1"/>
</dbReference>
<dbReference type="InterPro" id="IPR019117">
    <property type="entry name" value="CRISPR-assoc_protein_Cmr3"/>
</dbReference>
<dbReference type="EMBL" id="MN079200">
    <property type="protein sequence ID" value="QEA07085.1"/>
    <property type="molecule type" value="Genomic_DNA"/>
</dbReference>
<dbReference type="CDD" id="cd09748">
    <property type="entry name" value="Cmr3_III-B"/>
    <property type="match status" value="1"/>
</dbReference>
<gene>
    <name evidence="1" type="ORF">KBTEX_03430</name>
</gene>
<evidence type="ECO:0000313" key="1">
    <source>
        <dbReference type="EMBL" id="QEA07085.1"/>
    </source>
</evidence>
<dbReference type="Gene3D" id="2.60.40.4350">
    <property type="match status" value="1"/>
</dbReference>